<dbReference type="AlphaFoldDB" id="A0A9N9H9W8"/>
<reference evidence="1" key="1">
    <citation type="submission" date="2021-06" db="EMBL/GenBank/DDBJ databases">
        <authorList>
            <person name="Kallberg Y."/>
            <person name="Tangrot J."/>
            <person name="Rosling A."/>
        </authorList>
    </citation>
    <scope>NUCLEOTIDE SEQUENCE</scope>
    <source>
        <strain evidence="1">FL130A</strain>
    </source>
</reference>
<dbReference type="OrthoDB" id="2395011at2759"/>
<accession>A0A9N9H9W8</accession>
<feature type="non-terminal residue" evidence="1">
    <location>
        <position position="1"/>
    </location>
</feature>
<dbReference type="Proteomes" id="UP000789508">
    <property type="component" value="Unassembled WGS sequence"/>
</dbReference>
<evidence type="ECO:0000313" key="2">
    <source>
        <dbReference type="Proteomes" id="UP000789508"/>
    </source>
</evidence>
<proteinExistence type="predicted"/>
<gene>
    <name evidence="1" type="ORF">ALEPTO_LOCUS10281</name>
</gene>
<dbReference type="EMBL" id="CAJVPS010010684">
    <property type="protein sequence ID" value="CAG8659541.1"/>
    <property type="molecule type" value="Genomic_DNA"/>
</dbReference>
<comment type="caution">
    <text evidence="1">The sequence shown here is derived from an EMBL/GenBank/DDBJ whole genome shotgun (WGS) entry which is preliminary data.</text>
</comment>
<keyword evidence="2" id="KW-1185">Reference proteome</keyword>
<organism evidence="1 2">
    <name type="scientific">Ambispora leptoticha</name>
    <dbReference type="NCBI Taxonomy" id="144679"/>
    <lineage>
        <taxon>Eukaryota</taxon>
        <taxon>Fungi</taxon>
        <taxon>Fungi incertae sedis</taxon>
        <taxon>Mucoromycota</taxon>
        <taxon>Glomeromycotina</taxon>
        <taxon>Glomeromycetes</taxon>
        <taxon>Archaeosporales</taxon>
        <taxon>Ambisporaceae</taxon>
        <taxon>Ambispora</taxon>
    </lineage>
</organism>
<sequence>CTEQNYRMIIDTGSMMTIIPYFVRQQLYSLKDGWQRISFYPDGYGDTAKITQASREWLICLGEGPIGPTGLEQENFIHGKTIS</sequence>
<evidence type="ECO:0000313" key="1">
    <source>
        <dbReference type="EMBL" id="CAG8659541.1"/>
    </source>
</evidence>
<protein>
    <submittedName>
        <fullName evidence="1">11718_t:CDS:1</fullName>
    </submittedName>
</protein>
<name>A0A9N9H9W8_9GLOM</name>